<comment type="caution">
    <text evidence="5">The sequence shown here is derived from an EMBL/GenBank/DDBJ whole genome shotgun (WGS) entry which is preliminary data.</text>
</comment>
<evidence type="ECO:0000256" key="1">
    <source>
        <dbReference type="ARBA" id="ARBA00023015"/>
    </source>
</evidence>
<dbReference type="InterPro" id="IPR000524">
    <property type="entry name" value="Tscrpt_reg_HTH_GntR"/>
</dbReference>
<evidence type="ECO:0000256" key="3">
    <source>
        <dbReference type="ARBA" id="ARBA00023163"/>
    </source>
</evidence>
<dbReference type="PANTHER" id="PTHR43537">
    <property type="entry name" value="TRANSCRIPTIONAL REGULATOR, GNTR FAMILY"/>
    <property type="match status" value="1"/>
</dbReference>
<keyword evidence="1" id="KW-0805">Transcription regulation</keyword>
<evidence type="ECO:0000313" key="6">
    <source>
        <dbReference type="Proteomes" id="UP001645039"/>
    </source>
</evidence>
<dbReference type="InterPro" id="IPR036390">
    <property type="entry name" value="WH_DNA-bd_sf"/>
</dbReference>
<organism evidence="5 6">
    <name type="scientific">Halomonas casei</name>
    <dbReference type="NCBI Taxonomy" id="2742613"/>
    <lineage>
        <taxon>Bacteria</taxon>
        <taxon>Pseudomonadati</taxon>
        <taxon>Pseudomonadota</taxon>
        <taxon>Gammaproteobacteria</taxon>
        <taxon>Oceanospirillales</taxon>
        <taxon>Halomonadaceae</taxon>
        <taxon>Halomonas</taxon>
    </lineage>
</organism>
<dbReference type="Gene3D" id="1.20.120.530">
    <property type="entry name" value="GntR ligand-binding domain-like"/>
    <property type="match status" value="1"/>
</dbReference>
<dbReference type="PROSITE" id="PS50949">
    <property type="entry name" value="HTH_GNTR"/>
    <property type="match status" value="1"/>
</dbReference>
<feature type="domain" description="HTH gntR-type" evidence="4">
    <location>
        <begin position="13"/>
        <end position="80"/>
    </location>
</feature>
<dbReference type="SMART" id="SM00895">
    <property type="entry name" value="FCD"/>
    <property type="match status" value="1"/>
</dbReference>
<dbReference type="InterPro" id="IPR008920">
    <property type="entry name" value="TF_FadR/GntR_C"/>
</dbReference>
<dbReference type="RefSeq" id="WP_096282130.1">
    <property type="nucleotide sequence ID" value="NZ_CBCSBM010000002.1"/>
</dbReference>
<dbReference type="SUPFAM" id="SSF46785">
    <property type="entry name" value="Winged helix' DNA-binding domain"/>
    <property type="match status" value="1"/>
</dbReference>
<name>A0ABR9EZY0_9GAMM</name>
<evidence type="ECO:0000259" key="4">
    <source>
        <dbReference type="PROSITE" id="PS50949"/>
    </source>
</evidence>
<dbReference type="EMBL" id="RRZD01000005">
    <property type="protein sequence ID" value="MBE0399782.1"/>
    <property type="molecule type" value="Genomic_DNA"/>
</dbReference>
<protein>
    <submittedName>
        <fullName evidence="5">GntR family transcriptional regulator</fullName>
    </submittedName>
</protein>
<gene>
    <name evidence="5" type="ORF">EI168_06605</name>
</gene>
<dbReference type="Pfam" id="PF07729">
    <property type="entry name" value="FCD"/>
    <property type="match status" value="1"/>
</dbReference>
<dbReference type="SUPFAM" id="SSF48008">
    <property type="entry name" value="GntR ligand-binding domain-like"/>
    <property type="match status" value="1"/>
</dbReference>
<accession>A0ABR9EZY0</accession>
<keyword evidence="6" id="KW-1185">Reference proteome</keyword>
<evidence type="ECO:0000256" key="2">
    <source>
        <dbReference type="ARBA" id="ARBA00023125"/>
    </source>
</evidence>
<dbReference type="InterPro" id="IPR036388">
    <property type="entry name" value="WH-like_DNA-bd_sf"/>
</dbReference>
<keyword evidence="2" id="KW-0238">DNA-binding</keyword>
<dbReference type="Proteomes" id="UP001645039">
    <property type="component" value="Unassembled WGS sequence"/>
</dbReference>
<proteinExistence type="predicted"/>
<sequence>MNGSYGSTISTLFSRAEEAYTIIEEMIVTLTLVPGEILTEQALCERLDMGRTPIREALLRLKQDYLLSVLPRQGIFIQPIDTTTALEALDVRQHVEGLLIRRASQLASDSQRQEFLRMADQAEKALKSADNVAFSQIDKRFNERVCEAARHAVAAKTIMPLHAVSRRIGFFLSQFADLGLADTGLPHVEIMRAIAEADADTALTSLGVLHRRTREQTLAIEREGLLDRANK</sequence>
<dbReference type="SMART" id="SM00345">
    <property type="entry name" value="HTH_GNTR"/>
    <property type="match status" value="1"/>
</dbReference>
<reference evidence="5 6" key="1">
    <citation type="submission" date="2020-07" db="EMBL/GenBank/DDBJ databases">
        <title>Halophilic bacteria isolated from french cheeses.</title>
        <authorList>
            <person name="Kothe C.I."/>
            <person name="Farah-Kraiem B."/>
            <person name="Renault P."/>
            <person name="Dridi B."/>
        </authorList>
    </citation>
    <scope>NUCLEOTIDE SEQUENCE [LARGE SCALE GENOMIC DNA]</scope>
    <source>
        <strain evidence="5 6">FME1</strain>
    </source>
</reference>
<dbReference type="Pfam" id="PF00392">
    <property type="entry name" value="GntR"/>
    <property type="match status" value="1"/>
</dbReference>
<evidence type="ECO:0000313" key="5">
    <source>
        <dbReference type="EMBL" id="MBE0399782.1"/>
    </source>
</evidence>
<keyword evidence="3" id="KW-0804">Transcription</keyword>
<dbReference type="InterPro" id="IPR011711">
    <property type="entry name" value="GntR_C"/>
</dbReference>
<dbReference type="PANTHER" id="PTHR43537:SF45">
    <property type="entry name" value="GNTR FAMILY REGULATORY PROTEIN"/>
    <property type="match status" value="1"/>
</dbReference>
<dbReference type="Gene3D" id="1.10.10.10">
    <property type="entry name" value="Winged helix-like DNA-binding domain superfamily/Winged helix DNA-binding domain"/>
    <property type="match status" value="1"/>
</dbReference>